<dbReference type="GO" id="GO:0030688">
    <property type="term" value="C:preribosome, small subunit precursor"/>
    <property type="evidence" value="ECO:0007669"/>
    <property type="project" value="EnsemblFungi"/>
</dbReference>
<dbReference type="OrthoDB" id="119302at2759"/>
<dbReference type="Pfam" id="PF04950">
    <property type="entry name" value="RIBIOP_C"/>
    <property type="match status" value="1"/>
</dbReference>
<keyword evidence="8" id="KW-1185">Reference proteome</keyword>
<feature type="region of interest" description="Disordered" evidence="5">
    <location>
        <begin position="315"/>
        <end position="336"/>
    </location>
</feature>
<comment type="subcellular location">
    <subcellularLocation>
        <location evidence="1">Nucleus</location>
        <location evidence="1">Nucleolus</location>
    </subcellularLocation>
</comment>
<dbReference type="Pfam" id="PF22298">
    <property type="entry name" value="Tsr1_G-like"/>
    <property type="match status" value="1"/>
</dbReference>
<sequence length="747" mass="85135">MVHSHRSTLKSKQKSFKSKHATKSALKAKAKGRVEKSAGLGKKIGGASKAQRKNFANQIKQNKIQSSQMERKLLTGPNSAERIVTIVSLASDVNSLTIANQLLVALDEDLELVKECPSVTTYRTKKFRTAFKFILPDQSDFISILDACKVSDFVILGLSATEEVDPKVGEQIIRAIELQGIATVMGVIPNLVTAYPKKNLQLDVLKSLESFFNHFFPSTEKLFSLENSSEALNAIRTVCQKLPKSVTWRDSRGYMVVDKSYWQGQDNGEGFVVLEGIVRGSGFNVDRLVHLPGYGDYQLAGIEIAKEALQITPSEAQESLEELAPEQFSVPDDEEFSDDELNEVEMDNDVYNPSGESKRKLPKGLSEYQSRWYLDEELEEMIEEVGEDTDDESVDEDDDDMDIEDIDDGPESRYEPSEMHVELSQEEEDRQLQQFKQRERDDMEFPDEIEIDPKGSARDRLRRYRGVKSLSNCDWDYDEKDERRPSEWKRLLRVSNFKTAKQRLIKEYGRQAQAKAGDRVRLFIKAPAFVLDRVTPSKPFIVYGLLEHEHQLSTCHFVIQTWEDYEKPLPSKDTLIVQYGPRRHVIQPIFSNVGNNSNNVHRFQRFLHKGTVAMATAILPPVFPNTPAIFYKQSAETGQIELVAQGTFENTDHTRIVVKRAVVTGEPFKIHKKMVTIRYMFFNVDDVNEYKDIPLFTKMGRSGFIRESLGTHGYFKATFDGKLNPQDTIGMALYKRIWPRGSILHNA</sequence>
<dbReference type="GO" id="GO:0005737">
    <property type="term" value="C:cytoplasm"/>
    <property type="evidence" value="ECO:0007669"/>
    <property type="project" value="EnsemblFungi"/>
</dbReference>
<reference evidence="7" key="1">
    <citation type="submission" date="2013-12" db="EMBL/GenBank/DDBJ databases">
        <authorList>
            <person name="Genoscope - CEA"/>
        </authorList>
    </citation>
    <scope>NUCLEOTIDE SEQUENCE</scope>
    <source>
        <strain evidence="7">CBS 1993</strain>
    </source>
</reference>
<dbReference type="HOGENOM" id="CLU_009858_1_0_1"/>
<reference evidence="7" key="2">
    <citation type="submission" date="2014-02" db="EMBL/GenBank/DDBJ databases">
        <title>Complete DNA sequence of /Kuraishia capsulata/ illustrates novel genomic features among budding yeasts (/Saccharomycotina/).</title>
        <authorList>
            <person name="Morales L."/>
            <person name="Noel B."/>
            <person name="Porcel B."/>
            <person name="Marcet-Houben M."/>
            <person name="Hullo M-F."/>
            <person name="Sacerdot C."/>
            <person name="Tekaia F."/>
            <person name="Leh-Louis V."/>
            <person name="Despons L."/>
            <person name="Khanna V."/>
            <person name="Aury J-M."/>
            <person name="Barbe V."/>
            <person name="Couloux A."/>
            <person name="Labadie K."/>
            <person name="Pelletier E."/>
            <person name="Souciet J-L."/>
            <person name="Boekhout T."/>
            <person name="Gabaldon T."/>
            <person name="Wincker P."/>
            <person name="Dujon B."/>
        </authorList>
    </citation>
    <scope>NUCLEOTIDE SEQUENCE</scope>
    <source>
        <strain evidence="7">CBS 1993</strain>
    </source>
</reference>
<evidence type="ECO:0000256" key="1">
    <source>
        <dbReference type="ARBA" id="ARBA00004604"/>
    </source>
</evidence>
<evidence type="ECO:0000259" key="6">
    <source>
        <dbReference type="PROSITE" id="PS51714"/>
    </source>
</evidence>
<dbReference type="GO" id="GO:0034511">
    <property type="term" value="F:U3 snoRNA binding"/>
    <property type="evidence" value="ECO:0007669"/>
    <property type="project" value="TreeGrafter"/>
</dbReference>
<organism evidence="7 8">
    <name type="scientific">Kuraishia capsulata CBS 1993</name>
    <dbReference type="NCBI Taxonomy" id="1382522"/>
    <lineage>
        <taxon>Eukaryota</taxon>
        <taxon>Fungi</taxon>
        <taxon>Dikarya</taxon>
        <taxon>Ascomycota</taxon>
        <taxon>Saccharomycotina</taxon>
        <taxon>Pichiomycetes</taxon>
        <taxon>Pichiales</taxon>
        <taxon>Pichiaceae</taxon>
        <taxon>Kuraishia</taxon>
    </lineage>
</organism>
<accession>W6MUP5</accession>
<dbReference type="GO" id="GO:0000461">
    <property type="term" value="P:endonucleolytic cleavage to generate mature 3'-end of SSU-rRNA from (SSU-rRNA, 5.8S rRNA, LSU-rRNA)"/>
    <property type="evidence" value="ECO:0007669"/>
    <property type="project" value="EnsemblFungi"/>
</dbReference>
<dbReference type="Pfam" id="PF08142">
    <property type="entry name" value="AARP2CN"/>
    <property type="match status" value="1"/>
</dbReference>
<dbReference type="PROSITE" id="PS51714">
    <property type="entry name" value="G_BMS1"/>
    <property type="match status" value="1"/>
</dbReference>
<evidence type="ECO:0000256" key="5">
    <source>
        <dbReference type="SAM" id="MobiDB-lite"/>
    </source>
</evidence>
<dbReference type="PANTHER" id="PTHR12858">
    <property type="entry name" value="RIBOSOME BIOGENESIS PROTEIN"/>
    <property type="match status" value="1"/>
</dbReference>
<dbReference type="GeneID" id="34519209"/>
<dbReference type="STRING" id="1382522.W6MUP5"/>
<dbReference type="InterPro" id="IPR039761">
    <property type="entry name" value="Bms1/Tsr1"/>
</dbReference>
<proteinExistence type="inferred from homology"/>
<dbReference type="AlphaFoldDB" id="W6MUP5"/>
<dbReference type="Proteomes" id="UP000019384">
    <property type="component" value="Unassembled WGS sequence"/>
</dbReference>
<comment type="similarity">
    <text evidence="4">Belongs to the TRAFAC class translation factor GTPase superfamily. Bms1-like GTPase family. TSR1 subfamily.</text>
</comment>
<feature type="region of interest" description="Disordered" evidence="5">
    <location>
        <begin position="1"/>
        <end position="52"/>
    </location>
</feature>
<feature type="compositionally biased region" description="Basic and acidic residues" evidence="5">
    <location>
        <begin position="410"/>
        <end position="423"/>
    </location>
</feature>
<dbReference type="RefSeq" id="XP_022457821.1">
    <property type="nucleotide sequence ID" value="XM_022603995.1"/>
</dbReference>
<dbReference type="GO" id="GO:0005730">
    <property type="term" value="C:nucleolus"/>
    <property type="evidence" value="ECO:0007669"/>
    <property type="project" value="UniProtKB-SubCell"/>
</dbReference>
<evidence type="ECO:0000256" key="2">
    <source>
        <dbReference type="ARBA" id="ARBA00022517"/>
    </source>
</evidence>
<protein>
    <recommendedName>
        <fullName evidence="6">Bms1-type G domain-containing protein</fullName>
    </recommendedName>
</protein>
<evidence type="ECO:0000313" key="8">
    <source>
        <dbReference type="Proteomes" id="UP000019384"/>
    </source>
</evidence>
<keyword evidence="2" id="KW-0690">Ribosome biogenesis</keyword>
<evidence type="ECO:0000313" key="7">
    <source>
        <dbReference type="EMBL" id="CDK25810.1"/>
    </source>
</evidence>
<feature type="region of interest" description="Disordered" evidence="5">
    <location>
        <begin position="385"/>
        <end position="428"/>
    </location>
</feature>
<evidence type="ECO:0000256" key="4">
    <source>
        <dbReference type="ARBA" id="ARBA00038288"/>
    </source>
</evidence>
<feature type="compositionally biased region" description="Basic residues" evidence="5">
    <location>
        <begin position="1"/>
        <end position="31"/>
    </location>
</feature>
<dbReference type="PANTHER" id="PTHR12858:SF1">
    <property type="entry name" value="PRE-RRNA-PROCESSING PROTEIN TSR1 HOMOLOG"/>
    <property type="match status" value="1"/>
</dbReference>
<dbReference type="SMART" id="SM01362">
    <property type="entry name" value="DUF663"/>
    <property type="match status" value="1"/>
</dbReference>
<dbReference type="SMART" id="SM00785">
    <property type="entry name" value="AARP2CN"/>
    <property type="match status" value="1"/>
</dbReference>
<dbReference type="GO" id="GO:0003924">
    <property type="term" value="F:GTPase activity"/>
    <property type="evidence" value="ECO:0007669"/>
    <property type="project" value="TreeGrafter"/>
</dbReference>
<gene>
    <name evidence="7" type="ORF">KUCA_T00001780001</name>
</gene>
<dbReference type="GO" id="GO:0043021">
    <property type="term" value="F:ribonucleoprotein complex binding"/>
    <property type="evidence" value="ECO:0007669"/>
    <property type="project" value="EnsemblFungi"/>
</dbReference>
<dbReference type="InterPro" id="IPR012948">
    <property type="entry name" value="AARP2CN"/>
</dbReference>
<feature type="domain" description="Bms1-type G" evidence="6">
    <location>
        <begin position="80"/>
        <end position="244"/>
    </location>
</feature>
<dbReference type="GO" id="GO:0005525">
    <property type="term" value="F:GTP binding"/>
    <property type="evidence" value="ECO:0007669"/>
    <property type="project" value="TreeGrafter"/>
</dbReference>
<dbReference type="EMBL" id="HG793126">
    <property type="protein sequence ID" value="CDK25810.1"/>
    <property type="molecule type" value="Genomic_DNA"/>
</dbReference>
<evidence type="ECO:0000256" key="3">
    <source>
        <dbReference type="ARBA" id="ARBA00023242"/>
    </source>
</evidence>
<keyword evidence="3" id="KW-0539">Nucleus</keyword>
<dbReference type="InterPro" id="IPR007034">
    <property type="entry name" value="BMS1_TSR1_C"/>
</dbReference>
<dbReference type="InterPro" id="IPR030387">
    <property type="entry name" value="G_Bms1/Tsr1_dom"/>
</dbReference>
<feature type="compositionally biased region" description="Acidic residues" evidence="5">
    <location>
        <begin position="385"/>
        <end position="409"/>
    </location>
</feature>
<name>W6MUP5_9ASCO</name>